<evidence type="ECO:0000256" key="1">
    <source>
        <dbReference type="SAM" id="MobiDB-lite"/>
    </source>
</evidence>
<sequence>MSHQGPSTLPSTPDPSKTRWVVRFPENSSDSTSYCYLPSFGPRTDQETHVFTLERRFDEDGQEIARTSERASEHLGSTSAVPHESLQAPTFSSKMKTRITQPALKIYPVHNDVAHKGQVNLPLANTYGGRLRLAKASLGEAPDVDIQSVSVNGAVRSEEAAASAEDPITPPTDDSSKVLPQPEVAVRDAALTTTKHLKRKKQRNKDLDCVWYMDSGATSIPSPDLQVPPKGIELGALYIHKIKSSGDGGTDMPYSVQIWMWDMAQDGSEAWVAQSTLPEHPEQHELRLSFSPTFEPGWTTESTRRRQRGSLNITVITS</sequence>
<keyword evidence="3" id="KW-1185">Reference proteome</keyword>
<accession>S8F2A9</accession>
<organism evidence="2 3">
    <name type="scientific">Fomitopsis schrenkii</name>
    <name type="common">Brown rot fungus</name>
    <dbReference type="NCBI Taxonomy" id="2126942"/>
    <lineage>
        <taxon>Eukaryota</taxon>
        <taxon>Fungi</taxon>
        <taxon>Dikarya</taxon>
        <taxon>Basidiomycota</taxon>
        <taxon>Agaricomycotina</taxon>
        <taxon>Agaricomycetes</taxon>
        <taxon>Polyporales</taxon>
        <taxon>Fomitopsis</taxon>
    </lineage>
</organism>
<dbReference type="OrthoDB" id="2815792at2759"/>
<evidence type="ECO:0000313" key="2">
    <source>
        <dbReference type="EMBL" id="EPS93124.1"/>
    </source>
</evidence>
<name>S8F2A9_FOMSC</name>
<dbReference type="InParanoid" id="S8F2A9"/>
<protein>
    <submittedName>
        <fullName evidence="2">Uncharacterized protein</fullName>
    </submittedName>
</protein>
<proteinExistence type="predicted"/>
<feature type="region of interest" description="Disordered" evidence="1">
    <location>
        <begin position="158"/>
        <end position="178"/>
    </location>
</feature>
<reference evidence="2 3" key="1">
    <citation type="journal article" date="2012" name="Science">
        <title>The Paleozoic origin of enzymatic lignin decomposition reconstructed from 31 fungal genomes.</title>
        <authorList>
            <person name="Floudas D."/>
            <person name="Binder M."/>
            <person name="Riley R."/>
            <person name="Barry K."/>
            <person name="Blanchette R.A."/>
            <person name="Henrissat B."/>
            <person name="Martinez A.T."/>
            <person name="Otillar R."/>
            <person name="Spatafora J.W."/>
            <person name="Yadav J.S."/>
            <person name="Aerts A."/>
            <person name="Benoit I."/>
            <person name="Boyd A."/>
            <person name="Carlson A."/>
            <person name="Copeland A."/>
            <person name="Coutinho P.M."/>
            <person name="de Vries R.P."/>
            <person name="Ferreira P."/>
            <person name="Findley K."/>
            <person name="Foster B."/>
            <person name="Gaskell J."/>
            <person name="Glotzer D."/>
            <person name="Gorecki P."/>
            <person name="Heitman J."/>
            <person name="Hesse C."/>
            <person name="Hori C."/>
            <person name="Igarashi K."/>
            <person name="Jurgens J.A."/>
            <person name="Kallen N."/>
            <person name="Kersten P."/>
            <person name="Kohler A."/>
            <person name="Kuees U."/>
            <person name="Kumar T.K.A."/>
            <person name="Kuo A."/>
            <person name="LaButti K."/>
            <person name="Larrondo L.F."/>
            <person name="Lindquist E."/>
            <person name="Ling A."/>
            <person name="Lombard V."/>
            <person name="Lucas S."/>
            <person name="Lundell T."/>
            <person name="Martin R."/>
            <person name="McLaughlin D.J."/>
            <person name="Morgenstern I."/>
            <person name="Morin E."/>
            <person name="Murat C."/>
            <person name="Nagy L.G."/>
            <person name="Nolan M."/>
            <person name="Ohm R.A."/>
            <person name="Patyshakuliyeva A."/>
            <person name="Rokas A."/>
            <person name="Ruiz-Duenas F.J."/>
            <person name="Sabat G."/>
            <person name="Salamov A."/>
            <person name="Samejima M."/>
            <person name="Schmutz J."/>
            <person name="Slot J.C."/>
            <person name="St John F."/>
            <person name="Stenlid J."/>
            <person name="Sun H."/>
            <person name="Sun S."/>
            <person name="Syed K."/>
            <person name="Tsang A."/>
            <person name="Wiebenga A."/>
            <person name="Young D."/>
            <person name="Pisabarro A."/>
            <person name="Eastwood D.C."/>
            <person name="Martin F."/>
            <person name="Cullen D."/>
            <person name="Grigoriev I.V."/>
            <person name="Hibbett D.S."/>
        </authorList>
    </citation>
    <scope>NUCLEOTIDE SEQUENCE</scope>
    <source>
        <strain evidence="3">FP-58527</strain>
    </source>
</reference>
<gene>
    <name evidence="2" type="ORF">FOMPIDRAFT_1020737</name>
</gene>
<evidence type="ECO:0000313" key="3">
    <source>
        <dbReference type="Proteomes" id="UP000015241"/>
    </source>
</evidence>
<dbReference type="AlphaFoldDB" id="S8F2A9"/>
<dbReference type="HOGENOM" id="CLU_874471_0_0_1"/>
<dbReference type="EMBL" id="KE504297">
    <property type="protein sequence ID" value="EPS93124.1"/>
    <property type="molecule type" value="Genomic_DNA"/>
</dbReference>
<dbReference type="Proteomes" id="UP000015241">
    <property type="component" value="Unassembled WGS sequence"/>
</dbReference>